<name>A0AA39X8T8_9PEZI</name>
<dbReference type="Proteomes" id="UP001174934">
    <property type="component" value="Unassembled WGS sequence"/>
</dbReference>
<dbReference type="AlphaFoldDB" id="A0AA39X8T8"/>
<keyword evidence="3" id="KW-1185">Reference proteome</keyword>
<accession>A0AA39X8T8</accession>
<organism evidence="2 3">
    <name type="scientific">Bombardia bombarda</name>
    <dbReference type="NCBI Taxonomy" id="252184"/>
    <lineage>
        <taxon>Eukaryota</taxon>
        <taxon>Fungi</taxon>
        <taxon>Dikarya</taxon>
        <taxon>Ascomycota</taxon>
        <taxon>Pezizomycotina</taxon>
        <taxon>Sordariomycetes</taxon>
        <taxon>Sordariomycetidae</taxon>
        <taxon>Sordariales</taxon>
        <taxon>Lasiosphaeriaceae</taxon>
        <taxon>Bombardia</taxon>
    </lineage>
</organism>
<proteinExistence type="predicted"/>
<gene>
    <name evidence="2" type="ORF">B0T17DRAFT_615085</name>
</gene>
<dbReference type="EMBL" id="JAULSR010000002">
    <property type="protein sequence ID" value="KAK0629290.1"/>
    <property type="molecule type" value="Genomic_DNA"/>
</dbReference>
<feature type="region of interest" description="Disordered" evidence="1">
    <location>
        <begin position="54"/>
        <end position="84"/>
    </location>
</feature>
<sequence length="284" mass="31235">MASLVPSSAQEATFPFLRLNAFLREEIYQYLWLILGSIAKKVLKRWEGDNIRSVIEPPSSSSGLPAMQPPTPDDTDEPTDGPIPVPVADMGMEDMEREADDENEGGNDEETAILSPACAKPGVRSGQLRCVPCFHCLQSVIDEESTGDCISVASESGPVQHCLRCFVEGHKCRLIPVLAQRAAIELVHSVQGGMEVPGSQFYKLRRQVCHLLKEAELSARFGQQWVPLPINSDEEDSVVDDAEEDNNDAAVTAAVHDMEEDYVMIVPTKLMSQLIEASEIQLRT</sequence>
<reference evidence="2" key="1">
    <citation type="submission" date="2023-06" db="EMBL/GenBank/DDBJ databases">
        <title>Genome-scale phylogeny and comparative genomics of the fungal order Sordariales.</title>
        <authorList>
            <consortium name="Lawrence Berkeley National Laboratory"/>
            <person name="Hensen N."/>
            <person name="Bonometti L."/>
            <person name="Westerberg I."/>
            <person name="Brannstrom I.O."/>
            <person name="Guillou S."/>
            <person name="Cros-Aarteil S."/>
            <person name="Calhoun S."/>
            <person name="Haridas S."/>
            <person name="Kuo A."/>
            <person name="Mondo S."/>
            <person name="Pangilinan J."/>
            <person name="Riley R."/>
            <person name="LaButti K."/>
            <person name="Andreopoulos B."/>
            <person name="Lipzen A."/>
            <person name="Chen C."/>
            <person name="Yanf M."/>
            <person name="Daum C."/>
            <person name="Ng V."/>
            <person name="Clum A."/>
            <person name="Steindorff A."/>
            <person name="Ohm R."/>
            <person name="Martin F."/>
            <person name="Silar P."/>
            <person name="Natvig D."/>
            <person name="Lalanne C."/>
            <person name="Gautier V."/>
            <person name="Ament-velasquez S.L."/>
            <person name="Kruys A."/>
            <person name="Hutchinson M.I."/>
            <person name="Powell A.J."/>
            <person name="Barry K."/>
            <person name="Miller A.N."/>
            <person name="Grigoriev I.V."/>
            <person name="Debuchy R."/>
            <person name="Gladieux P."/>
            <person name="Thoren M.H."/>
            <person name="Johannesson H."/>
        </authorList>
    </citation>
    <scope>NUCLEOTIDE SEQUENCE</scope>
    <source>
        <strain evidence="2">SMH3391-2</strain>
    </source>
</reference>
<evidence type="ECO:0000313" key="3">
    <source>
        <dbReference type="Proteomes" id="UP001174934"/>
    </source>
</evidence>
<evidence type="ECO:0000256" key="1">
    <source>
        <dbReference type="SAM" id="MobiDB-lite"/>
    </source>
</evidence>
<evidence type="ECO:0000313" key="2">
    <source>
        <dbReference type="EMBL" id="KAK0629290.1"/>
    </source>
</evidence>
<comment type="caution">
    <text evidence="2">The sequence shown here is derived from an EMBL/GenBank/DDBJ whole genome shotgun (WGS) entry which is preliminary data.</text>
</comment>
<protein>
    <submittedName>
        <fullName evidence="2">Uncharacterized protein</fullName>
    </submittedName>
</protein>